<sequence>MAALAVFPLILFVQQQHTYMLLEHSIVGLCTQSAKLWRHMVVGDDSHHLMVVVVAEHRRNATEWQPTAVTAQIARRDEGGERWPYREHSVRTQLVSAGHSSDFVLCGVSSAVRDFTGAAEEVTMAFNDKVAEARTIAPGGLAPSETGRKCAVGGLTSGRRESRRWWRL</sequence>
<protein>
    <recommendedName>
        <fullName evidence="4">Secreted protein</fullName>
    </recommendedName>
</protein>
<dbReference type="AlphaFoldDB" id="A0AA35V2B7"/>
<proteinExistence type="predicted"/>
<evidence type="ECO:0008006" key="4">
    <source>
        <dbReference type="Google" id="ProtNLM"/>
    </source>
</evidence>
<reference evidence="2" key="1">
    <citation type="submission" date="2023-04" db="EMBL/GenBank/DDBJ databases">
        <authorList>
            <person name="Vijverberg K."/>
            <person name="Xiong W."/>
            <person name="Schranz E."/>
        </authorList>
    </citation>
    <scope>NUCLEOTIDE SEQUENCE</scope>
</reference>
<dbReference type="EMBL" id="OX465086">
    <property type="protein sequence ID" value="CAI9260559.1"/>
    <property type="molecule type" value="Genomic_DNA"/>
</dbReference>
<gene>
    <name evidence="2" type="ORF">LSALG_LOCUS1390</name>
</gene>
<organism evidence="2 3">
    <name type="scientific">Lactuca saligna</name>
    <name type="common">Willowleaf lettuce</name>
    <dbReference type="NCBI Taxonomy" id="75948"/>
    <lineage>
        <taxon>Eukaryota</taxon>
        <taxon>Viridiplantae</taxon>
        <taxon>Streptophyta</taxon>
        <taxon>Embryophyta</taxon>
        <taxon>Tracheophyta</taxon>
        <taxon>Spermatophyta</taxon>
        <taxon>Magnoliopsida</taxon>
        <taxon>eudicotyledons</taxon>
        <taxon>Gunneridae</taxon>
        <taxon>Pentapetalae</taxon>
        <taxon>asterids</taxon>
        <taxon>campanulids</taxon>
        <taxon>Asterales</taxon>
        <taxon>Asteraceae</taxon>
        <taxon>Cichorioideae</taxon>
        <taxon>Cichorieae</taxon>
        <taxon>Lactucinae</taxon>
        <taxon>Lactuca</taxon>
    </lineage>
</organism>
<feature type="chain" id="PRO_5041438201" description="Secreted protein" evidence="1">
    <location>
        <begin position="16"/>
        <end position="168"/>
    </location>
</feature>
<keyword evidence="1" id="KW-0732">Signal</keyword>
<evidence type="ECO:0000256" key="1">
    <source>
        <dbReference type="SAM" id="SignalP"/>
    </source>
</evidence>
<accession>A0AA35V2B7</accession>
<name>A0AA35V2B7_LACSI</name>
<evidence type="ECO:0000313" key="3">
    <source>
        <dbReference type="Proteomes" id="UP001177003"/>
    </source>
</evidence>
<feature type="signal peptide" evidence="1">
    <location>
        <begin position="1"/>
        <end position="15"/>
    </location>
</feature>
<keyword evidence="3" id="KW-1185">Reference proteome</keyword>
<evidence type="ECO:0000313" key="2">
    <source>
        <dbReference type="EMBL" id="CAI9260559.1"/>
    </source>
</evidence>
<dbReference type="Proteomes" id="UP001177003">
    <property type="component" value="Chromosome 0"/>
</dbReference>